<evidence type="ECO:0000256" key="2">
    <source>
        <dbReference type="ARBA" id="ARBA00022448"/>
    </source>
</evidence>
<feature type="transmembrane region" description="Helical" evidence="11">
    <location>
        <begin position="202"/>
        <end position="222"/>
    </location>
</feature>
<dbReference type="PIRSF" id="PIRSF006603">
    <property type="entry name" value="DinF"/>
    <property type="match status" value="1"/>
</dbReference>
<evidence type="ECO:0000256" key="5">
    <source>
        <dbReference type="ARBA" id="ARBA00022692"/>
    </source>
</evidence>
<dbReference type="InterPro" id="IPR002528">
    <property type="entry name" value="MATE_fam"/>
</dbReference>
<comment type="subcellular location">
    <subcellularLocation>
        <location evidence="1">Cell membrane</location>
        <topology evidence="1">Multi-pass membrane protein</topology>
    </subcellularLocation>
</comment>
<keyword evidence="5 11" id="KW-0812">Transmembrane</keyword>
<evidence type="ECO:0000256" key="4">
    <source>
        <dbReference type="ARBA" id="ARBA00022475"/>
    </source>
</evidence>
<evidence type="ECO:0000313" key="12">
    <source>
        <dbReference type="EMBL" id="MFA9479213.1"/>
    </source>
</evidence>
<evidence type="ECO:0000256" key="3">
    <source>
        <dbReference type="ARBA" id="ARBA00022449"/>
    </source>
</evidence>
<keyword evidence="3" id="KW-0050">Antiport</keyword>
<keyword evidence="6 11" id="KW-1133">Transmembrane helix</keyword>
<feature type="transmembrane region" description="Helical" evidence="11">
    <location>
        <begin position="129"/>
        <end position="150"/>
    </location>
</feature>
<dbReference type="CDD" id="cd13137">
    <property type="entry name" value="MATE_NorM_like"/>
    <property type="match status" value="1"/>
</dbReference>
<feature type="transmembrane region" description="Helical" evidence="11">
    <location>
        <begin position="455"/>
        <end position="477"/>
    </location>
</feature>
<keyword evidence="7" id="KW-0406">Ion transport</keyword>
<feature type="transmembrane region" description="Helical" evidence="11">
    <location>
        <begin position="426"/>
        <end position="449"/>
    </location>
</feature>
<dbReference type="NCBIfam" id="TIGR00797">
    <property type="entry name" value="matE"/>
    <property type="match status" value="1"/>
</dbReference>
<accession>A0ABV4UAA9</accession>
<evidence type="ECO:0000256" key="9">
    <source>
        <dbReference type="ARBA" id="ARBA00031636"/>
    </source>
</evidence>
<proteinExistence type="predicted"/>
<evidence type="ECO:0000256" key="10">
    <source>
        <dbReference type="SAM" id="MobiDB-lite"/>
    </source>
</evidence>
<feature type="region of interest" description="Disordered" evidence="10">
    <location>
        <begin position="1"/>
        <end position="33"/>
    </location>
</feature>
<reference evidence="12 13" key="1">
    <citation type="submission" date="2024-08" db="EMBL/GenBank/DDBJ databases">
        <title>Whole-genome sequencing of halo(alkali)philic microorganisms from hypersaline lakes.</title>
        <authorList>
            <person name="Sorokin D.Y."/>
            <person name="Merkel A.Y."/>
            <person name="Messina E."/>
            <person name="Yakimov M."/>
        </authorList>
    </citation>
    <scope>NUCLEOTIDE SEQUENCE [LARGE SCALE GENOMIC DNA]</scope>
    <source>
        <strain evidence="12 13">AB-hyl4</strain>
    </source>
</reference>
<keyword evidence="8 11" id="KW-0472">Membrane</keyword>
<feature type="transmembrane region" description="Helical" evidence="11">
    <location>
        <begin position="234"/>
        <end position="256"/>
    </location>
</feature>
<comment type="caution">
    <text evidence="12">The sequence shown here is derived from an EMBL/GenBank/DDBJ whole genome shotgun (WGS) entry which is preliminary data.</text>
</comment>
<dbReference type="Pfam" id="PF01554">
    <property type="entry name" value="MatE"/>
    <property type="match status" value="2"/>
</dbReference>
<sequence>MPRQRPQSSGESGTGDLTLPQVPRNGRAASATGPLRRELSGKLAGRSLPGQVWVLALWPFLEQLLNSAVGFVDTALAGRLGVPAANAVAVTGYIGWLLGMLHMAVGIGAGALVARAIGGKHKRVANAGLGQALLLAVVWGTLTGVAILLAARPIGLVFGLRGEALELCVVYIRIFCAAAPMAAILFIGAACLRASGDTRTPFFAMLLVNAVNVTLSVLLVFGPEPIGGWGVQGIAIGTAAAWVVGAALILGVLLRGNGVIRLHLHRLRPHMHTANRIVRVGVPSLIESSGMWIGNALVAMIIGRLAAEAALGAHIIAIRVEALAFLPAMAIGTAAATLTGQYLGLGDPHRAKQAAGLCWLFGAVMSLVMGAVFMLFPEQLARMLTDEPELYELAAPLIFIVGPVQLFFGTYLVFSQALRGAGDTTVAMAMTYFSTFAIRLPGVWLLGVYWDMGLYGVWIALCVELVIRGLLFAGRFLHGGWTKVKV</sequence>
<feature type="transmembrane region" description="Helical" evidence="11">
    <location>
        <begin position="277"/>
        <end position="302"/>
    </location>
</feature>
<keyword evidence="13" id="KW-1185">Reference proteome</keyword>
<dbReference type="Proteomes" id="UP001575105">
    <property type="component" value="Unassembled WGS sequence"/>
</dbReference>
<evidence type="ECO:0000313" key="13">
    <source>
        <dbReference type="Proteomes" id="UP001575105"/>
    </source>
</evidence>
<evidence type="ECO:0000256" key="11">
    <source>
        <dbReference type="SAM" id="Phobius"/>
    </source>
</evidence>
<evidence type="ECO:0000256" key="7">
    <source>
        <dbReference type="ARBA" id="ARBA00023065"/>
    </source>
</evidence>
<feature type="transmembrane region" description="Helical" evidence="11">
    <location>
        <begin position="396"/>
        <end position="414"/>
    </location>
</feature>
<feature type="transmembrane region" description="Helical" evidence="11">
    <location>
        <begin position="357"/>
        <end position="376"/>
    </location>
</feature>
<gene>
    <name evidence="12" type="ORF">ACERK3_13055</name>
</gene>
<feature type="transmembrane region" description="Helical" evidence="11">
    <location>
        <begin position="322"/>
        <end position="345"/>
    </location>
</feature>
<feature type="compositionally biased region" description="Polar residues" evidence="10">
    <location>
        <begin position="1"/>
        <end position="11"/>
    </location>
</feature>
<name>A0ABV4UAA9_9BACT</name>
<evidence type="ECO:0000256" key="6">
    <source>
        <dbReference type="ARBA" id="ARBA00022989"/>
    </source>
</evidence>
<dbReference type="InterPro" id="IPR050222">
    <property type="entry name" value="MATE_MdtK"/>
</dbReference>
<feature type="transmembrane region" description="Helical" evidence="11">
    <location>
        <begin position="93"/>
        <end position="117"/>
    </location>
</feature>
<keyword evidence="4" id="KW-1003">Cell membrane</keyword>
<feature type="transmembrane region" description="Helical" evidence="11">
    <location>
        <begin position="170"/>
        <end position="190"/>
    </location>
</feature>
<evidence type="ECO:0000256" key="1">
    <source>
        <dbReference type="ARBA" id="ARBA00004651"/>
    </source>
</evidence>
<dbReference type="RefSeq" id="WP_425346139.1">
    <property type="nucleotide sequence ID" value="NZ_JBGUBD010000007.1"/>
</dbReference>
<dbReference type="EMBL" id="JBGUBD010000007">
    <property type="protein sequence ID" value="MFA9479213.1"/>
    <property type="molecule type" value="Genomic_DNA"/>
</dbReference>
<keyword evidence="2" id="KW-0813">Transport</keyword>
<dbReference type="PANTHER" id="PTHR43298:SF2">
    <property type="entry name" value="FMN_FAD EXPORTER YEEO-RELATED"/>
    <property type="match status" value="1"/>
</dbReference>
<organism evidence="12 13">
    <name type="scientific">Natronomicrosphaera hydrolytica</name>
    <dbReference type="NCBI Taxonomy" id="3242702"/>
    <lineage>
        <taxon>Bacteria</taxon>
        <taxon>Pseudomonadati</taxon>
        <taxon>Planctomycetota</taxon>
        <taxon>Phycisphaerae</taxon>
        <taxon>Phycisphaerales</taxon>
        <taxon>Phycisphaeraceae</taxon>
        <taxon>Natronomicrosphaera</taxon>
    </lineage>
</organism>
<dbReference type="PANTHER" id="PTHR43298">
    <property type="entry name" value="MULTIDRUG RESISTANCE PROTEIN NORM-RELATED"/>
    <property type="match status" value="1"/>
</dbReference>
<dbReference type="InterPro" id="IPR048279">
    <property type="entry name" value="MdtK-like"/>
</dbReference>
<protein>
    <recommendedName>
        <fullName evidence="9">Multidrug-efflux transporter</fullName>
    </recommendedName>
</protein>
<evidence type="ECO:0000256" key="8">
    <source>
        <dbReference type="ARBA" id="ARBA00023136"/>
    </source>
</evidence>